<evidence type="ECO:0000259" key="3">
    <source>
        <dbReference type="Pfam" id="PF13505"/>
    </source>
</evidence>
<gene>
    <name evidence="4" type="ORF">GCM10022277_28890</name>
</gene>
<reference evidence="5" key="1">
    <citation type="journal article" date="2019" name="Int. J. Syst. Evol. Microbiol.">
        <title>The Global Catalogue of Microorganisms (GCM) 10K type strain sequencing project: providing services to taxonomists for standard genome sequencing and annotation.</title>
        <authorList>
            <consortium name="The Broad Institute Genomics Platform"/>
            <consortium name="The Broad Institute Genome Sequencing Center for Infectious Disease"/>
            <person name="Wu L."/>
            <person name="Ma J."/>
        </authorList>
    </citation>
    <scope>NUCLEOTIDE SEQUENCE [LARGE SCALE GENOMIC DNA]</scope>
    <source>
        <strain evidence="5">JCM 17551</strain>
    </source>
</reference>
<organism evidence="4 5">
    <name type="scientific">Litoribacillus peritrichatus</name>
    <dbReference type="NCBI Taxonomy" id="718191"/>
    <lineage>
        <taxon>Bacteria</taxon>
        <taxon>Pseudomonadati</taxon>
        <taxon>Pseudomonadota</taxon>
        <taxon>Gammaproteobacteria</taxon>
        <taxon>Oceanospirillales</taxon>
        <taxon>Oceanospirillaceae</taxon>
        <taxon>Litoribacillus</taxon>
    </lineage>
</organism>
<keyword evidence="5" id="KW-1185">Reference proteome</keyword>
<feature type="signal peptide" evidence="2">
    <location>
        <begin position="1"/>
        <end position="25"/>
    </location>
</feature>
<dbReference type="Gene3D" id="2.40.160.20">
    <property type="match status" value="1"/>
</dbReference>
<feature type="domain" description="Outer membrane protein beta-barrel" evidence="3">
    <location>
        <begin position="11"/>
        <end position="232"/>
    </location>
</feature>
<dbReference type="EMBL" id="BAABBN010000007">
    <property type="protein sequence ID" value="GAA3930396.1"/>
    <property type="molecule type" value="Genomic_DNA"/>
</dbReference>
<evidence type="ECO:0000313" key="5">
    <source>
        <dbReference type="Proteomes" id="UP001501565"/>
    </source>
</evidence>
<dbReference type="InterPro" id="IPR011250">
    <property type="entry name" value="OMP/PagP_B-barrel"/>
</dbReference>
<keyword evidence="1 2" id="KW-0732">Signal</keyword>
<dbReference type="InterPro" id="IPR027385">
    <property type="entry name" value="Beta-barrel_OMP"/>
</dbReference>
<evidence type="ECO:0000256" key="1">
    <source>
        <dbReference type="ARBA" id="ARBA00022729"/>
    </source>
</evidence>
<evidence type="ECO:0000313" key="4">
    <source>
        <dbReference type="EMBL" id="GAA3930396.1"/>
    </source>
</evidence>
<proteinExistence type="predicted"/>
<dbReference type="Pfam" id="PF13505">
    <property type="entry name" value="OMP_b-brl"/>
    <property type="match status" value="1"/>
</dbReference>
<dbReference type="RefSeq" id="WP_344799262.1">
    <property type="nucleotide sequence ID" value="NZ_BAABBN010000007.1"/>
</dbReference>
<comment type="caution">
    <text evidence="4">The sequence shown here is derived from an EMBL/GenBank/DDBJ whole genome shotgun (WGS) entry which is preliminary data.</text>
</comment>
<dbReference type="SUPFAM" id="SSF56925">
    <property type="entry name" value="OMPA-like"/>
    <property type="match status" value="1"/>
</dbReference>
<feature type="chain" id="PRO_5047089650" description="Outer membrane protein beta-barrel domain-containing protein" evidence="2">
    <location>
        <begin position="26"/>
        <end position="232"/>
    </location>
</feature>
<accession>A0ABP7MUQ9</accession>
<protein>
    <recommendedName>
        <fullName evidence="3">Outer membrane protein beta-barrel domain-containing protein</fullName>
    </recommendedName>
</protein>
<evidence type="ECO:0000256" key="2">
    <source>
        <dbReference type="SAM" id="SignalP"/>
    </source>
</evidence>
<name>A0ABP7MUQ9_9GAMM</name>
<dbReference type="Proteomes" id="UP001501565">
    <property type="component" value="Unassembled WGS sequence"/>
</dbReference>
<sequence>MTIKNQTFIASVISSAVFIAPAVSASDWYTGLEVGGGKHSSSFSSNVEVDKDDPVKEAAGKLDSANYLRINLGRYITDNVRVYGYAQSGSKSEVSYIETDFETTDKTKFEKNDYQFGVGSDYLYQFNDDWSFVAGGNLGYYNSSLDFKFSQKDDEGNSASLKKSSTNRGAVAGLNAGFGYNLTEDWTIETGLKYSMFNDNEHKLKFDDEENSQLKYKYKDATQYYLNASYRF</sequence>